<sequence>MIEVRQTLAYAEWYGGLRDRQAKARIDIRIRRLSLGNPGDVKPVGEGVSELRIDHGPGYRVYFVQQGAVLIVLLAGGDKSSQDLDIRLAKTLAKQL</sequence>
<evidence type="ECO:0000313" key="1">
    <source>
        <dbReference type="EMBL" id="BAO80373.1"/>
    </source>
</evidence>
<evidence type="ECO:0000313" key="2">
    <source>
        <dbReference type="Proteomes" id="UP000067461"/>
    </source>
</evidence>
<dbReference type="Pfam" id="PF05973">
    <property type="entry name" value="Gp49"/>
    <property type="match status" value="1"/>
</dbReference>
<dbReference type="InterPro" id="IPR014056">
    <property type="entry name" value="TypeIITA-like_toxin_pred"/>
</dbReference>
<dbReference type="KEGG" id="cbaa:SRAA_0519"/>
<protein>
    <submittedName>
        <fullName evidence="1">Uncharacterized protein conserved in bacteria</fullName>
    </submittedName>
</protein>
<gene>
    <name evidence="1" type="ORF">SRAA_0519</name>
</gene>
<dbReference type="PANTHER" id="PTHR41791">
    <property type="entry name" value="SSL7039 PROTEIN"/>
    <property type="match status" value="1"/>
</dbReference>
<dbReference type="PIRSF" id="PIRSF028744">
    <property type="entry name" value="Addict_mod_HI1419"/>
    <property type="match status" value="1"/>
</dbReference>
<organism evidence="1 2">
    <name type="scientific">Serpentinimonas raichei</name>
    <dbReference type="NCBI Taxonomy" id="1458425"/>
    <lineage>
        <taxon>Bacteria</taxon>
        <taxon>Pseudomonadati</taxon>
        <taxon>Pseudomonadota</taxon>
        <taxon>Betaproteobacteria</taxon>
        <taxon>Burkholderiales</taxon>
        <taxon>Comamonadaceae</taxon>
        <taxon>Serpentinimonas</taxon>
    </lineage>
</organism>
<accession>A0A060NLK6</accession>
<proteinExistence type="predicted"/>
<reference evidence="1 2" key="1">
    <citation type="journal article" date="2014" name="Nat. Commun.">
        <title>Physiological and genomic features of highly alkaliphilic hydrogen-utilizing Betaproteobacteria from a continental serpentinizing site.</title>
        <authorList>
            <person name="Suzuki S."/>
            <person name="Kuenen J.G."/>
            <person name="Schipper K."/>
            <person name="van der Velde S."/>
            <person name="Ishii S."/>
            <person name="Wu A."/>
            <person name="Sorokin D.Y."/>
            <person name="Tenney A."/>
            <person name="Meng X.Y."/>
            <person name="Morrill P.L."/>
            <person name="Kamagata Y."/>
            <person name="Muyzer G."/>
            <person name="Nealson K.H."/>
        </authorList>
    </citation>
    <scope>NUCLEOTIDE SEQUENCE [LARGE SCALE GENOMIC DNA]</scope>
    <source>
        <strain evidence="1 2">A1</strain>
    </source>
</reference>
<dbReference type="InterPro" id="IPR009241">
    <property type="entry name" value="HigB-like"/>
</dbReference>
<dbReference type="AlphaFoldDB" id="A0A060NLK6"/>
<dbReference type="RefSeq" id="WP_045530759.1">
    <property type="nucleotide sequence ID" value="NZ_AP014568.1"/>
</dbReference>
<dbReference type="NCBIfam" id="TIGR02683">
    <property type="entry name" value="upstrm_HI1419"/>
    <property type="match status" value="1"/>
</dbReference>
<dbReference type="OrthoDB" id="9800258at2"/>
<dbReference type="EMBL" id="AP014568">
    <property type="protein sequence ID" value="BAO80373.1"/>
    <property type="molecule type" value="Genomic_DNA"/>
</dbReference>
<dbReference type="Proteomes" id="UP000067461">
    <property type="component" value="Chromosome"/>
</dbReference>
<dbReference type="HOGENOM" id="CLU_152445_0_1_4"/>
<keyword evidence="2" id="KW-1185">Reference proteome</keyword>
<name>A0A060NLK6_9BURK</name>
<dbReference type="STRING" id="1458425.SRAA_0519"/>
<dbReference type="PANTHER" id="PTHR41791:SF1">
    <property type="entry name" value="SSL7039 PROTEIN"/>
    <property type="match status" value="1"/>
</dbReference>